<accession>A0A1H9J168</accession>
<evidence type="ECO:0000313" key="4">
    <source>
        <dbReference type="Proteomes" id="UP000183658"/>
    </source>
</evidence>
<feature type="modified residue" description="4-aspartylphosphate" evidence="1">
    <location>
        <position position="62"/>
    </location>
</feature>
<feature type="domain" description="Response regulatory" evidence="2">
    <location>
        <begin position="5"/>
        <end position="130"/>
    </location>
</feature>
<dbReference type="EMBL" id="FOFZ01000004">
    <property type="protein sequence ID" value="SEQ80365.1"/>
    <property type="molecule type" value="Genomic_DNA"/>
</dbReference>
<dbReference type="PANTHER" id="PTHR44520">
    <property type="entry name" value="RESPONSE REGULATOR RCP1-RELATED"/>
    <property type="match status" value="1"/>
</dbReference>
<dbReference type="OrthoDB" id="673128at2"/>
<dbReference type="InterPro" id="IPR011006">
    <property type="entry name" value="CheY-like_superfamily"/>
</dbReference>
<proteinExistence type="predicted"/>
<dbReference type="RefSeq" id="WP_074722931.1">
    <property type="nucleotide sequence ID" value="NZ_CBCRVS010000008.1"/>
</dbReference>
<dbReference type="Gene3D" id="3.40.50.2300">
    <property type="match status" value="1"/>
</dbReference>
<sequence length="130" mass="14972">MKNKTTYIIDDDKLSIKLMSMLISKNKFCQEIISFHNSQEALNELRKNCNDSSSLPDVILLDLNMPLLDGWQFLDEFVQLPIKKEISIFIVTSSIDPSDIEMVKKYAIVKNYIMKPITAQKLEDASKLIE</sequence>
<dbReference type="SMART" id="SM00448">
    <property type="entry name" value="REC"/>
    <property type="match status" value="1"/>
</dbReference>
<dbReference type="AlphaFoldDB" id="A0A1H9J168"/>
<dbReference type="SUPFAM" id="SSF52172">
    <property type="entry name" value="CheY-like"/>
    <property type="match status" value="1"/>
</dbReference>
<dbReference type="InterPro" id="IPR052893">
    <property type="entry name" value="TCS_response_regulator"/>
</dbReference>
<dbReference type="Pfam" id="PF00072">
    <property type="entry name" value="Response_reg"/>
    <property type="match status" value="1"/>
</dbReference>
<keyword evidence="1" id="KW-0597">Phosphoprotein</keyword>
<evidence type="ECO:0000259" key="2">
    <source>
        <dbReference type="PROSITE" id="PS50110"/>
    </source>
</evidence>
<evidence type="ECO:0000256" key="1">
    <source>
        <dbReference type="PROSITE-ProRule" id="PRU00169"/>
    </source>
</evidence>
<protein>
    <submittedName>
        <fullName evidence="3">Response regulator receiver domain-containing protein</fullName>
    </submittedName>
</protein>
<evidence type="ECO:0000313" key="3">
    <source>
        <dbReference type="EMBL" id="SEQ80365.1"/>
    </source>
</evidence>
<dbReference type="Proteomes" id="UP000183658">
    <property type="component" value="Unassembled WGS sequence"/>
</dbReference>
<dbReference type="PANTHER" id="PTHR44520:SF2">
    <property type="entry name" value="RESPONSE REGULATOR RCP1"/>
    <property type="match status" value="1"/>
</dbReference>
<name>A0A1H9J168_FLAFI</name>
<reference evidence="4" key="1">
    <citation type="submission" date="2016-10" db="EMBL/GenBank/DDBJ databases">
        <authorList>
            <person name="Varghese N."/>
            <person name="Submissions S."/>
        </authorList>
    </citation>
    <scope>NUCLEOTIDE SEQUENCE [LARGE SCALE GENOMIC DNA]</scope>
    <source>
        <strain evidence="4">DSM 15719</strain>
    </source>
</reference>
<organism evidence="3 4">
    <name type="scientific">Flavobacterium frigoris</name>
    <dbReference type="NCBI Taxonomy" id="229204"/>
    <lineage>
        <taxon>Bacteria</taxon>
        <taxon>Pseudomonadati</taxon>
        <taxon>Bacteroidota</taxon>
        <taxon>Flavobacteriia</taxon>
        <taxon>Flavobacteriales</taxon>
        <taxon>Flavobacteriaceae</taxon>
        <taxon>Flavobacterium</taxon>
    </lineage>
</organism>
<dbReference type="GO" id="GO:0000160">
    <property type="term" value="P:phosphorelay signal transduction system"/>
    <property type="evidence" value="ECO:0007669"/>
    <property type="project" value="InterPro"/>
</dbReference>
<gene>
    <name evidence="3" type="ORF">SAMN05444355_104174</name>
</gene>
<dbReference type="PROSITE" id="PS50110">
    <property type="entry name" value="RESPONSE_REGULATORY"/>
    <property type="match status" value="1"/>
</dbReference>
<dbReference type="InterPro" id="IPR001789">
    <property type="entry name" value="Sig_transdc_resp-reg_receiver"/>
</dbReference>
<keyword evidence="4" id="KW-1185">Reference proteome</keyword>